<reference evidence="4 5" key="2">
    <citation type="journal article" date="2013" name="IMA Fungus">
        <title>IMA Genome-F 1: Ceratocystis fimbriata: Draft nuclear genome sequence for the plant pathogen, Ceratocystis fimbriata.</title>
        <authorList>
            <person name="Wilken P.M."/>
            <person name="Steenkamp E.T."/>
            <person name="Wingfield M.J."/>
            <person name="de Beer Z.W."/>
            <person name="Wingfield B.D."/>
        </authorList>
    </citation>
    <scope>NUCLEOTIDE SEQUENCE [LARGE SCALE GENOMIC DNA]</scope>
    <source>
        <strain evidence="4 5">CBS 114723</strain>
    </source>
</reference>
<dbReference type="AlphaFoldDB" id="A0A2C5XD54"/>
<feature type="compositionally biased region" description="Low complexity" evidence="2">
    <location>
        <begin position="386"/>
        <end position="406"/>
    </location>
</feature>
<comment type="caution">
    <text evidence="4">The sequence shown here is derived from an EMBL/GenBank/DDBJ whole genome shotgun (WGS) entry which is preliminary data.</text>
</comment>
<accession>A0A2C5XD54</accession>
<reference evidence="4 5" key="1">
    <citation type="journal article" date="2013" name="Fungal Biol.">
        <title>Analysis of microsatellite markers in the genome of the plant pathogen Ceratocystis fimbriata.</title>
        <authorList>
            <person name="Simpson M.C."/>
            <person name="Wilken P.M."/>
            <person name="Coetzee M.P."/>
            <person name="Wingfield M.J."/>
            <person name="Wingfield B.D."/>
        </authorList>
    </citation>
    <scope>NUCLEOTIDE SEQUENCE [LARGE SCALE GENOMIC DNA]</scope>
    <source>
        <strain evidence="4 5">CBS 114723</strain>
    </source>
</reference>
<organism evidence="4 5">
    <name type="scientific">Ceratocystis fimbriata CBS 114723</name>
    <dbReference type="NCBI Taxonomy" id="1035309"/>
    <lineage>
        <taxon>Eukaryota</taxon>
        <taxon>Fungi</taxon>
        <taxon>Dikarya</taxon>
        <taxon>Ascomycota</taxon>
        <taxon>Pezizomycotina</taxon>
        <taxon>Sordariomycetes</taxon>
        <taxon>Hypocreomycetidae</taxon>
        <taxon>Microascales</taxon>
        <taxon>Ceratocystidaceae</taxon>
        <taxon>Ceratocystis</taxon>
    </lineage>
</organism>
<feature type="coiled-coil region" evidence="1">
    <location>
        <begin position="178"/>
        <end position="234"/>
    </location>
</feature>
<feature type="region of interest" description="Disordered" evidence="2">
    <location>
        <begin position="372"/>
        <end position="495"/>
    </location>
</feature>
<evidence type="ECO:0000256" key="3">
    <source>
        <dbReference type="SAM" id="Phobius"/>
    </source>
</evidence>
<feature type="region of interest" description="Disordered" evidence="2">
    <location>
        <begin position="281"/>
        <end position="355"/>
    </location>
</feature>
<name>A0A2C5XD54_9PEZI</name>
<feature type="region of interest" description="Disordered" evidence="2">
    <location>
        <begin position="9"/>
        <end position="39"/>
    </location>
</feature>
<gene>
    <name evidence="4" type="ORF">CFIMG_003610RA</name>
</gene>
<keyword evidence="5" id="KW-1185">Reference proteome</keyword>
<evidence type="ECO:0000256" key="1">
    <source>
        <dbReference type="SAM" id="Coils"/>
    </source>
</evidence>
<feature type="compositionally biased region" description="Polar residues" evidence="2">
    <location>
        <begin position="322"/>
        <end position="349"/>
    </location>
</feature>
<feature type="compositionally biased region" description="Low complexity" evidence="2">
    <location>
        <begin position="413"/>
        <end position="424"/>
    </location>
</feature>
<evidence type="ECO:0000313" key="5">
    <source>
        <dbReference type="Proteomes" id="UP000222788"/>
    </source>
</evidence>
<feature type="transmembrane region" description="Helical" evidence="3">
    <location>
        <begin position="45"/>
        <end position="67"/>
    </location>
</feature>
<evidence type="ECO:0000313" key="4">
    <source>
        <dbReference type="EMBL" id="PHH54710.1"/>
    </source>
</evidence>
<feature type="region of interest" description="Disordered" evidence="2">
    <location>
        <begin position="75"/>
        <end position="102"/>
    </location>
</feature>
<dbReference type="Proteomes" id="UP000222788">
    <property type="component" value="Unassembled WGS sequence"/>
</dbReference>
<keyword evidence="3" id="KW-0812">Transmembrane</keyword>
<keyword evidence="3" id="KW-1133">Transmembrane helix</keyword>
<keyword evidence="1" id="KW-0175">Coiled coil</keyword>
<dbReference type="EMBL" id="APWK03000021">
    <property type="protein sequence ID" value="PHH54710.1"/>
    <property type="molecule type" value="Genomic_DNA"/>
</dbReference>
<protein>
    <submittedName>
        <fullName evidence="4">Uncharacterized protein</fullName>
    </submittedName>
</protein>
<proteinExistence type="predicted"/>
<keyword evidence="3" id="KW-0472">Membrane</keyword>
<evidence type="ECO:0000256" key="2">
    <source>
        <dbReference type="SAM" id="MobiDB-lite"/>
    </source>
</evidence>
<dbReference type="STRING" id="1035309.A0A2C5XD54"/>
<feature type="compositionally biased region" description="Polar residues" evidence="2">
    <location>
        <begin position="458"/>
        <end position="482"/>
    </location>
</feature>
<feature type="compositionally biased region" description="Polar residues" evidence="2">
    <location>
        <begin position="438"/>
        <end position="449"/>
    </location>
</feature>
<sequence>MAPWSFQHAARLHPQNMARKSDGQGRHRASLFRRQNSTPSKGNNISMIVGFAVIAFVMITVSVFCFMRNRKRKARDRTKYQQAPLSEPSDTRRLNTSSISNSLGASAPLTTTAVNRATSIRSIMTLPAYQPNAAENERVLGVEGERDGVDVILELPTESDIENMRENEMESLYQIRLARRLEIQEREERRRLRREARQNNDPVALRNLRQQRQAANERDLVAALREEHERIKAQRQRAAPSVAYADVGIARHDGTRVRGTSMESERVGLLSDAASISASILSPRRTRDRSGSALSVDSDTAGPASRSRANSALTTPAPFTHETINSDSPRTSINASRRNTATRSSNTELSPPEYEDIPLTTTVTSHSVNTISSVIPTELPPTYDGSRIATPESSRSSSPQALSRGSTPSLHETSPTASARAPASGQPTNVQEIRIEVNSPNSSLPSQSGALPFRLPSLNLSDNPRISTQGSINSNRTTTNTDDPSDQKHMSQTSS</sequence>
<dbReference type="OrthoDB" id="5376312at2759"/>